<sequence>MTRLLNVVQNDEICEDELQRRQIPFDLPDLPKMIVTFDDIISCLACELEGKVRHGKNLTKNVDYAKFLERFNQTYNETNLKLEINLDELMLQVSQTVGCISCRTSVEKLFKQIVPKNKNFYSLALDPIQIDSNGLITIKSSLFKPESIYTLLYIDSSNLDSQIDLSRKSSNNSSNKRCQLHLIDSQKQIKQKRIDDWVNVWKSLETNDCRKQMTIIDCAELLETINQYLKRNKFCCDCKFKVLVAYKILTCEAEIVGDDGTYKPSIFDGIFYCTESDKKPHLHVKPDRDFIAALISKAESEIKELRPERHAKTIDIAQDEILICIGLHLYERFFQIGQSLRIVEQSWKILFYSSVQALKKRLDFEINQFENLDSLCAELEAIGNPSKTKSKKIKPKKQKEKIEQKHTCTSSKKSTKLNLSDSQSPVNSPECSEKPSCTNKAKKNLEIKEDCYCDDQNEFVHAVDEKNDVNCEMSCCFDIIQYWNKLVQEDEEKSKWNVIENKKSKGKKNACNDLSDLDKGLLITDKEKQEYYKNKSFYLNERMNRRELLENKFKMLKLSSSFKLESRQKSVNSIY</sequence>
<gene>
    <name evidence="2" type="ORF">OXX778_LOCUS10151</name>
</gene>
<feature type="compositionally biased region" description="Basic residues" evidence="1">
    <location>
        <begin position="388"/>
        <end position="399"/>
    </location>
</feature>
<dbReference type="InterPro" id="IPR026073">
    <property type="entry name" value="GGNBP2"/>
</dbReference>
<evidence type="ECO:0000313" key="3">
    <source>
        <dbReference type="Proteomes" id="UP000663879"/>
    </source>
</evidence>
<reference evidence="2" key="1">
    <citation type="submission" date="2021-02" db="EMBL/GenBank/DDBJ databases">
        <authorList>
            <person name="Nowell W R."/>
        </authorList>
    </citation>
    <scope>NUCLEOTIDE SEQUENCE</scope>
    <source>
        <strain evidence="2">Ploen Becks lab</strain>
    </source>
</reference>
<protein>
    <recommendedName>
        <fullName evidence="4">Gametogenetin-binding protein 2</fullName>
    </recommendedName>
</protein>
<feature type="region of interest" description="Disordered" evidence="1">
    <location>
        <begin position="387"/>
        <end position="435"/>
    </location>
</feature>
<organism evidence="2 3">
    <name type="scientific">Brachionus calyciflorus</name>
    <dbReference type="NCBI Taxonomy" id="104777"/>
    <lineage>
        <taxon>Eukaryota</taxon>
        <taxon>Metazoa</taxon>
        <taxon>Spiralia</taxon>
        <taxon>Gnathifera</taxon>
        <taxon>Rotifera</taxon>
        <taxon>Eurotatoria</taxon>
        <taxon>Monogononta</taxon>
        <taxon>Pseudotrocha</taxon>
        <taxon>Ploima</taxon>
        <taxon>Brachionidae</taxon>
        <taxon>Brachionus</taxon>
    </lineage>
</organism>
<proteinExistence type="predicted"/>
<keyword evidence="3" id="KW-1185">Reference proteome</keyword>
<evidence type="ECO:0000256" key="1">
    <source>
        <dbReference type="SAM" id="MobiDB-lite"/>
    </source>
</evidence>
<comment type="caution">
    <text evidence="2">The sequence shown here is derived from an EMBL/GenBank/DDBJ whole genome shotgun (WGS) entry which is preliminary data.</text>
</comment>
<dbReference type="GO" id="GO:0005737">
    <property type="term" value="C:cytoplasm"/>
    <property type="evidence" value="ECO:0007669"/>
    <property type="project" value="TreeGrafter"/>
</dbReference>
<dbReference type="Proteomes" id="UP000663879">
    <property type="component" value="Unassembled WGS sequence"/>
</dbReference>
<dbReference type="EMBL" id="CAJNOC010001571">
    <property type="protein sequence ID" value="CAF0875517.1"/>
    <property type="molecule type" value="Genomic_DNA"/>
</dbReference>
<dbReference type="PANTHER" id="PTHR13601:SF2">
    <property type="entry name" value="GAMETOGENETIN-BINDING PROTEIN 2"/>
    <property type="match status" value="1"/>
</dbReference>
<dbReference type="PANTHER" id="PTHR13601">
    <property type="entry name" value="GAMETOGENETIN-BINDING PROTEIN 2"/>
    <property type="match status" value="1"/>
</dbReference>
<accession>A0A813XU56</accession>
<dbReference type="GO" id="GO:0005634">
    <property type="term" value="C:nucleus"/>
    <property type="evidence" value="ECO:0007669"/>
    <property type="project" value="TreeGrafter"/>
</dbReference>
<evidence type="ECO:0008006" key="4">
    <source>
        <dbReference type="Google" id="ProtNLM"/>
    </source>
</evidence>
<feature type="compositionally biased region" description="Polar residues" evidence="1">
    <location>
        <begin position="417"/>
        <end position="435"/>
    </location>
</feature>
<dbReference type="AlphaFoldDB" id="A0A813XU56"/>
<dbReference type="OrthoDB" id="2422440at2759"/>
<evidence type="ECO:0000313" key="2">
    <source>
        <dbReference type="EMBL" id="CAF0875517.1"/>
    </source>
</evidence>
<name>A0A813XU56_9BILA</name>